<feature type="non-terminal residue" evidence="2">
    <location>
        <position position="379"/>
    </location>
</feature>
<feature type="compositionally biased region" description="Acidic residues" evidence="1">
    <location>
        <begin position="85"/>
        <end position="94"/>
    </location>
</feature>
<feature type="compositionally biased region" description="Basic and acidic residues" evidence="1">
    <location>
        <begin position="321"/>
        <end position="336"/>
    </location>
</feature>
<accession>A0A1B6LK92</accession>
<organism evidence="2">
    <name type="scientific">Graphocephala atropunctata</name>
    <dbReference type="NCBI Taxonomy" id="36148"/>
    <lineage>
        <taxon>Eukaryota</taxon>
        <taxon>Metazoa</taxon>
        <taxon>Ecdysozoa</taxon>
        <taxon>Arthropoda</taxon>
        <taxon>Hexapoda</taxon>
        <taxon>Insecta</taxon>
        <taxon>Pterygota</taxon>
        <taxon>Neoptera</taxon>
        <taxon>Paraneoptera</taxon>
        <taxon>Hemiptera</taxon>
        <taxon>Auchenorrhyncha</taxon>
        <taxon>Membracoidea</taxon>
        <taxon>Cicadellidae</taxon>
        <taxon>Cicadellinae</taxon>
        <taxon>Cicadellini</taxon>
        <taxon>Graphocephala</taxon>
    </lineage>
</organism>
<feature type="compositionally biased region" description="Polar residues" evidence="1">
    <location>
        <begin position="338"/>
        <end position="353"/>
    </location>
</feature>
<feature type="compositionally biased region" description="Basic and acidic residues" evidence="1">
    <location>
        <begin position="284"/>
        <end position="294"/>
    </location>
</feature>
<dbReference type="EMBL" id="GEBQ01015855">
    <property type="protein sequence ID" value="JAT24122.1"/>
    <property type="molecule type" value="Transcribed_RNA"/>
</dbReference>
<feature type="compositionally biased region" description="Polar residues" evidence="1">
    <location>
        <begin position="295"/>
        <end position="310"/>
    </location>
</feature>
<sequence>QRMLSTSEVNRLTTLQRDLLLTKFLVEEQRRTFANLPAHDDTQSLPGMVTSMASMATQTDVNRGTQTEVLYTMRPPRRKAKSDVDDSDESDTEVSSDVHGKLIKQYKKSRRKAHRGLDVPERGRSLSRCEIKTPILEETEGAIENVGDSTQVSYTKGIAGQTGFTATKSSMLRTQMTRKKLQQEFNTQEQSVPITNQTVHSHARNGAFVVTKGKSISEQNLPLATTAYTNNSDNKDIERRTGTKSLQATPITQRRDLKHLQQRKVSTRTPQQEVSFEDNSSEEGLQREFFDRSKSSLGTRNACTSPIQTFSKRRTSSAERLSSRSDKTSKSPDKILSKSGTVSTENRKTQGQSRYMEWYKTKKEERERQKAEEKEVERQ</sequence>
<feature type="region of interest" description="Disordered" evidence="1">
    <location>
        <begin position="227"/>
        <end position="379"/>
    </location>
</feature>
<protein>
    <submittedName>
        <fullName evidence="2">Uncharacterized protein</fullName>
    </submittedName>
</protein>
<dbReference type="AlphaFoldDB" id="A0A1B6LK92"/>
<evidence type="ECO:0000313" key="2">
    <source>
        <dbReference type="EMBL" id="JAT24122.1"/>
    </source>
</evidence>
<feature type="non-terminal residue" evidence="2">
    <location>
        <position position="1"/>
    </location>
</feature>
<feature type="region of interest" description="Disordered" evidence="1">
    <location>
        <begin position="74"/>
        <end position="101"/>
    </location>
</feature>
<feature type="compositionally biased region" description="Polar residues" evidence="1">
    <location>
        <begin position="243"/>
        <end position="252"/>
    </location>
</feature>
<reference evidence="2" key="1">
    <citation type="submission" date="2015-11" db="EMBL/GenBank/DDBJ databases">
        <title>De novo transcriptome assembly of four potential Pierce s Disease insect vectors from Arizona vineyards.</title>
        <authorList>
            <person name="Tassone E.E."/>
        </authorList>
    </citation>
    <scope>NUCLEOTIDE SEQUENCE</scope>
</reference>
<proteinExistence type="predicted"/>
<gene>
    <name evidence="2" type="ORF">g.1218</name>
</gene>
<feature type="compositionally biased region" description="Basic and acidic residues" evidence="1">
    <location>
        <begin position="357"/>
        <end position="379"/>
    </location>
</feature>
<evidence type="ECO:0000256" key="1">
    <source>
        <dbReference type="SAM" id="MobiDB-lite"/>
    </source>
</evidence>
<name>A0A1B6LK92_9HEMI</name>